<keyword evidence="2" id="KW-0820">tRNA-binding</keyword>
<comment type="subunit">
    <text evidence="2">Homodimer.</text>
</comment>
<dbReference type="InterPro" id="IPR023509">
    <property type="entry name" value="DTD-like_sf"/>
</dbReference>
<dbReference type="Proteomes" id="UP000176939">
    <property type="component" value="Unassembled WGS sequence"/>
</dbReference>
<gene>
    <name evidence="2" type="primary">dtd</name>
    <name evidence="3" type="ORF">A2Z67_01855</name>
</gene>
<dbReference type="GO" id="GO:0051500">
    <property type="term" value="F:D-tyrosyl-tRNA(Tyr) deacylase activity"/>
    <property type="evidence" value="ECO:0007669"/>
    <property type="project" value="TreeGrafter"/>
</dbReference>
<dbReference type="HAMAP" id="MF_00518">
    <property type="entry name" value="Deacylase_Dtd"/>
    <property type="match status" value="1"/>
</dbReference>
<accession>A0A1F7X100</accession>
<dbReference type="GO" id="GO:0005737">
    <property type="term" value="C:cytoplasm"/>
    <property type="evidence" value="ECO:0007669"/>
    <property type="project" value="UniProtKB-SubCell"/>
</dbReference>
<dbReference type="InterPro" id="IPR003732">
    <property type="entry name" value="Daa-tRNA_deacyls_DTD"/>
</dbReference>
<evidence type="ECO:0000313" key="4">
    <source>
        <dbReference type="Proteomes" id="UP000176939"/>
    </source>
</evidence>
<dbReference type="EC" id="3.1.1.-" evidence="2"/>
<dbReference type="GO" id="GO:0043908">
    <property type="term" value="F:Ser(Gly)-tRNA(Ala) hydrolase activity"/>
    <property type="evidence" value="ECO:0007669"/>
    <property type="project" value="UniProtKB-UniRule"/>
</dbReference>
<dbReference type="GO" id="GO:0019478">
    <property type="term" value="P:D-amino acid catabolic process"/>
    <property type="evidence" value="ECO:0007669"/>
    <property type="project" value="UniProtKB-UniRule"/>
</dbReference>
<keyword evidence="2" id="KW-0378">Hydrolase</keyword>
<keyword evidence="2" id="KW-0694">RNA-binding</keyword>
<sequence>MKLVVQRVKEAQVRLIPSNEVIGKIGKGIFILVGVGRGDDINQIKSLAEKISKLRIISDKNGKMNLSVKETDSEVLVVSQFTLYADITGGNRPSFIGAALSDEAEKIYDEFVNCLKSLGLKVKTGKFGEYMEIYTILDGPVTILY</sequence>
<comment type="catalytic activity">
    <reaction evidence="2">
        <text>a D-aminoacyl-tRNA + H2O = a tRNA + a D-alpha-amino acid + H(+)</text>
        <dbReference type="Rhea" id="RHEA:13953"/>
        <dbReference type="Rhea" id="RHEA-COMP:10123"/>
        <dbReference type="Rhea" id="RHEA-COMP:10124"/>
        <dbReference type="ChEBI" id="CHEBI:15377"/>
        <dbReference type="ChEBI" id="CHEBI:15378"/>
        <dbReference type="ChEBI" id="CHEBI:59871"/>
        <dbReference type="ChEBI" id="CHEBI:78442"/>
        <dbReference type="ChEBI" id="CHEBI:79333"/>
        <dbReference type="EC" id="3.1.1.96"/>
    </reaction>
</comment>
<dbReference type="EMBL" id="MGFQ01000036">
    <property type="protein sequence ID" value="OGM08774.1"/>
    <property type="molecule type" value="Genomic_DNA"/>
</dbReference>
<dbReference type="NCBIfam" id="TIGR00256">
    <property type="entry name" value="D-aminoacyl-tRNA deacylase"/>
    <property type="match status" value="1"/>
</dbReference>
<comment type="domain">
    <text evidence="2">A Gly-cisPro motif from one monomer fits into the active site of the other monomer to allow specific chiral rejection of L-amino acids.</text>
</comment>
<dbReference type="EC" id="3.1.1.96" evidence="2"/>
<name>A0A1F7X100_9BACT</name>
<dbReference type="FunFam" id="3.50.80.10:FF:000001">
    <property type="entry name" value="D-aminoacyl-tRNA deacylase"/>
    <property type="match status" value="1"/>
</dbReference>
<dbReference type="PANTHER" id="PTHR10472:SF5">
    <property type="entry name" value="D-AMINOACYL-TRNA DEACYLASE 1"/>
    <property type="match status" value="1"/>
</dbReference>
<dbReference type="GO" id="GO:0000049">
    <property type="term" value="F:tRNA binding"/>
    <property type="evidence" value="ECO:0007669"/>
    <property type="project" value="UniProtKB-UniRule"/>
</dbReference>
<dbReference type="AlphaFoldDB" id="A0A1F7X100"/>
<keyword evidence="2" id="KW-0963">Cytoplasm</keyword>
<reference evidence="3 4" key="1">
    <citation type="journal article" date="2016" name="Nat. Commun.">
        <title>Thousands of microbial genomes shed light on interconnected biogeochemical processes in an aquifer system.</title>
        <authorList>
            <person name="Anantharaman K."/>
            <person name="Brown C.T."/>
            <person name="Hug L.A."/>
            <person name="Sharon I."/>
            <person name="Castelle C.J."/>
            <person name="Probst A.J."/>
            <person name="Thomas B.C."/>
            <person name="Singh A."/>
            <person name="Wilkins M.J."/>
            <person name="Karaoz U."/>
            <person name="Brodie E.L."/>
            <person name="Williams K.H."/>
            <person name="Hubbard S.S."/>
            <person name="Banfield J.F."/>
        </authorList>
    </citation>
    <scope>NUCLEOTIDE SEQUENCE [LARGE SCALE GENOMIC DNA]</scope>
</reference>
<comment type="caution">
    <text evidence="3">The sequence shown here is derived from an EMBL/GenBank/DDBJ whole genome shotgun (WGS) entry which is preliminary data.</text>
</comment>
<dbReference type="GO" id="GO:0106026">
    <property type="term" value="F:Gly-tRNA(Ala) deacylase activity"/>
    <property type="evidence" value="ECO:0007669"/>
    <property type="project" value="UniProtKB-UniRule"/>
</dbReference>
<dbReference type="Pfam" id="PF02580">
    <property type="entry name" value="Tyr_Deacylase"/>
    <property type="match status" value="1"/>
</dbReference>
<evidence type="ECO:0000256" key="1">
    <source>
        <dbReference type="ARBA" id="ARBA00009673"/>
    </source>
</evidence>
<protein>
    <recommendedName>
        <fullName evidence="2">D-aminoacyl-tRNA deacylase</fullName>
        <shortName evidence="2">DTD</shortName>
        <ecNumber evidence="2">3.1.1.96</ecNumber>
    </recommendedName>
    <alternativeName>
        <fullName evidence="2">Gly-tRNA(Ala) deacylase</fullName>
        <ecNumber evidence="2">3.1.1.-</ecNumber>
    </alternativeName>
</protein>
<comment type="similarity">
    <text evidence="1 2">Belongs to the DTD family.</text>
</comment>
<comment type="subcellular location">
    <subcellularLocation>
        <location evidence="2">Cytoplasm</location>
    </subcellularLocation>
</comment>
<dbReference type="Gene3D" id="3.50.80.10">
    <property type="entry name" value="D-tyrosyl-tRNA(Tyr) deacylase"/>
    <property type="match status" value="1"/>
</dbReference>
<dbReference type="SUPFAM" id="SSF69500">
    <property type="entry name" value="DTD-like"/>
    <property type="match status" value="1"/>
</dbReference>
<organism evidence="3 4">
    <name type="scientific">Candidatus Woesebacteria bacterium RBG_13_36_22</name>
    <dbReference type="NCBI Taxonomy" id="1802478"/>
    <lineage>
        <taxon>Bacteria</taxon>
        <taxon>Candidatus Woeseibacteriota</taxon>
    </lineage>
</organism>
<dbReference type="PANTHER" id="PTHR10472">
    <property type="entry name" value="D-TYROSYL-TRNA TYR DEACYLASE"/>
    <property type="match status" value="1"/>
</dbReference>
<proteinExistence type="inferred from homology"/>
<evidence type="ECO:0000256" key="2">
    <source>
        <dbReference type="HAMAP-Rule" id="MF_00518"/>
    </source>
</evidence>
<feature type="short sequence motif" description="Gly-cisPro motif, important for rejection of L-amino acids" evidence="2">
    <location>
        <begin position="139"/>
        <end position="140"/>
    </location>
</feature>
<evidence type="ECO:0000313" key="3">
    <source>
        <dbReference type="EMBL" id="OGM08774.1"/>
    </source>
</evidence>
<comment type="function">
    <text evidence="2">An aminoacyl-tRNA editing enzyme that deacylates mischarged D-aminoacyl-tRNAs. Also deacylates mischarged glycyl-tRNA(Ala), protecting cells against glycine mischarging by AlaRS. Acts via tRNA-based rather than protein-based catalysis; rejects L-amino acids rather than detecting D-amino acids in the active site. By recycling D-aminoacyl-tRNA to D-amino acids and free tRNA molecules, this enzyme counteracts the toxicity associated with the formation of D-aminoacyl-tRNA entities in vivo and helps enforce protein L-homochirality.</text>
</comment>
<comment type="catalytic activity">
    <reaction evidence="2">
        <text>glycyl-tRNA(Ala) + H2O = tRNA(Ala) + glycine + H(+)</text>
        <dbReference type="Rhea" id="RHEA:53744"/>
        <dbReference type="Rhea" id="RHEA-COMP:9657"/>
        <dbReference type="Rhea" id="RHEA-COMP:13640"/>
        <dbReference type="ChEBI" id="CHEBI:15377"/>
        <dbReference type="ChEBI" id="CHEBI:15378"/>
        <dbReference type="ChEBI" id="CHEBI:57305"/>
        <dbReference type="ChEBI" id="CHEBI:78442"/>
        <dbReference type="ChEBI" id="CHEBI:78522"/>
    </reaction>
</comment>